<gene>
    <name evidence="3" type="ORF">NIAS840_01887</name>
</gene>
<dbReference type="SUPFAM" id="SSF82549">
    <property type="entry name" value="DAK1/DegV-like"/>
    <property type="match status" value="1"/>
</dbReference>
<comment type="caution">
    <text evidence="3">The sequence shown here is derived from an EMBL/GenBank/DDBJ whole genome shotgun (WGS) entry which is preliminary data.</text>
</comment>
<proteinExistence type="predicted"/>
<sequence length="285" mass="30784">MVGIMKKIITDSAANLNVTALNGIEHQSVGLTLICGEKVFLDGADFDQAEFDKFIENSSTEIKSSCPSVESYLAAIGDADEVYIFTISSALSGSYNTAQTAKKMILEEDPNRKIHVFDTKAAGPAERMAAVKASELLNEGGDFSEVVTQVQAYIDHLKIFFRLQSLTNLANNGRINKTVAKLAGVLKINVLGWANEEGKIEQLGKARGAKRAYQSLVDTLVKHNFNSKKVVIDHANNEKGALALKGLIQAKYPDCQIEIGICTALCSFYAEKGGLMVGCTVNGEK</sequence>
<protein>
    <submittedName>
        <fullName evidence="3">DegV family protein</fullName>
    </submittedName>
</protein>
<dbReference type="InterPro" id="IPR003797">
    <property type="entry name" value="DegV"/>
</dbReference>
<dbReference type="PATRIC" id="fig|1029822.3.peg.1880"/>
<dbReference type="PANTHER" id="PTHR33434:SF2">
    <property type="entry name" value="FATTY ACID-BINDING PROTEIN TM_1468"/>
    <property type="match status" value="1"/>
</dbReference>
<reference evidence="3 4" key="1">
    <citation type="journal article" date="2011" name="J. Bacteriol.">
        <title>Genome Sequence of Lactobacillus salivarius NIAS840, Isolated from Chicken Intestine.</title>
        <authorList>
            <person name="Ham J.S."/>
            <person name="Kim H.W."/>
            <person name="Seol K.H."/>
            <person name="Jang A."/>
            <person name="Jeong S.G."/>
            <person name="Oh M.H."/>
            <person name="Kim D.H."/>
            <person name="Kang D.K."/>
            <person name="Kim G.B."/>
            <person name="Cha C.J."/>
        </authorList>
    </citation>
    <scope>NUCLEOTIDE SEQUENCE [LARGE SCALE GENOMIC DNA]</scope>
    <source>
        <strain evidence="3 4">NIAS840</strain>
    </source>
</reference>
<dbReference type="EMBL" id="AFMN01000003">
    <property type="protein sequence ID" value="EGL98138.1"/>
    <property type="molecule type" value="Genomic_DNA"/>
</dbReference>
<dbReference type="InterPro" id="IPR050270">
    <property type="entry name" value="DegV_domain_contain"/>
</dbReference>
<dbReference type="PANTHER" id="PTHR33434">
    <property type="entry name" value="DEGV DOMAIN-CONTAINING PROTEIN DR_1986-RELATED"/>
    <property type="match status" value="1"/>
</dbReference>
<evidence type="ECO:0000256" key="2">
    <source>
        <dbReference type="ARBA" id="ARBA00023121"/>
    </source>
</evidence>
<keyword evidence="2" id="KW-0446">Lipid-binding</keyword>
<dbReference type="InterPro" id="IPR043168">
    <property type="entry name" value="DegV_C"/>
</dbReference>
<dbReference type="Gene3D" id="3.30.1180.10">
    <property type="match status" value="1"/>
</dbReference>
<dbReference type="Gene3D" id="3.40.50.10440">
    <property type="entry name" value="Dihydroxyacetone kinase, domain 1"/>
    <property type="match status" value="1"/>
</dbReference>
<dbReference type="Pfam" id="PF02645">
    <property type="entry name" value="DegV"/>
    <property type="match status" value="1"/>
</dbReference>
<evidence type="ECO:0000313" key="4">
    <source>
        <dbReference type="Proteomes" id="UP000006227"/>
    </source>
</evidence>
<dbReference type="Gene3D" id="2.20.28.50">
    <property type="entry name" value="degv family protein"/>
    <property type="match status" value="1"/>
</dbReference>
<comment type="function">
    <text evidence="1">May bind long-chain fatty acids, such as palmitate, and may play a role in lipid transport or fatty acid metabolism.</text>
</comment>
<dbReference type="Proteomes" id="UP000006227">
    <property type="component" value="Unassembled WGS sequence"/>
</dbReference>
<dbReference type="GO" id="GO:0008289">
    <property type="term" value="F:lipid binding"/>
    <property type="evidence" value="ECO:0007669"/>
    <property type="project" value="UniProtKB-KW"/>
</dbReference>
<name>F5VGG7_9LACO</name>
<evidence type="ECO:0000256" key="1">
    <source>
        <dbReference type="ARBA" id="ARBA00003238"/>
    </source>
</evidence>
<dbReference type="AlphaFoldDB" id="F5VGG7"/>
<dbReference type="PROSITE" id="PS51482">
    <property type="entry name" value="DEGV"/>
    <property type="match status" value="1"/>
</dbReference>
<dbReference type="NCBIfam" id="TIGR00762">
    <property type="entry name" value="DegV"/>
    <property type="match status" value="1"/>
</dbReference>
<evidence type="ECO:0000313" key="3">
    <source>
        <dbReference type="EMBL" id="EGL98138.1"/>
    </source>
</evidence>
<accession>F5VGG7</accession>
<organism evidence="3 4">
    <name type="scientific">Ligilactobacillus salivarius NIAS840</name>
    <dbReference type="NCBI Taxonomy" id="1029822"/>
    <lineage>
        <taxon>Bacteria</taxon>
        <taxon>Bacillati</taxon>
        <taxon>Bacillota</taxon>
        <taxon>Bacilli</taxon>
        <taxon>Lactobacillales</taxon>
        <taxon>Lactobacillaceae</taxon>
        <taxon>Ligilactobacillus</taxon>
    </lineage>
</organism>